<dbReference type="InterPro" id="IPR031872">
    <property type="entry name" value="NDC10_II"/>
</dbReference>
<feature type="region of interest" description="Disordered" evidence="1">
    <location>
        <begin position="1054"/>
        <end position="1095"/>
    </location>
</feature>
<protein>
    <recommendedName>
        <fullName evidence="2">Ndc10 domain-containing protein</fullName>
    </recommendedName>
</protein>
<gene>
    <name evidence="3" type="ORF">DFH07DRAFT_953710</name>
</gene>
<feature type="region of interest" description="Disordered" evidence="1">
    <location>
        <begin position="218"/>
        <end position="242"/>
    </location>
</feature>
<proteinExistence type="predicted"/>
<evidence type="ECO:0000313" key="3">
    <source>
        <dbReference type="EMBL" id="KAJ7771090.1"/>
    </source>
</evidence>
<dbReference type="EMBL" id="JARJLG010000022">
    <property type="protein sequence ID" value="KAJ7771090.1"/>
    <property type="molecule type" value="Genomic_DNA"/>
</dbReference>
<dbReference type="GO" id="GO:0003677">
    <property type="term" value="F:DNA binding"/>
    <property type="evidence" value="ECO:0007669"/>
    <property type="project" value="InterPro"/>
</dbReference>
<keyword evidence="4" id="KW-1185">Reference proteome</keyword>
<feature type="region of interest" description="Disordered" evidence="1">
    <location>
        <begin position="20"/>
        <end position="62"/>
    </location>
</feature>
<comment type="caution">
    <text evidence="3">The sequence shown here is derived from an EMBL/GenBank/DDBJ whole genome shotgun (WGS) entry which is preliminary data.</text>
</comment>
<feature type="region of interest" description="Disordered" evidence="1">
    <location>
        <begin position="109"/>
        <end position="144"/>
    </location>
</feature>
<dbReference type="InterPro" id="IPR038279">
    <property type="entry name" value="Ndc10_dom2_sf"/>
</dbReference>
<feature type="domain" description="Ndc10" evidence="2">
    <location>
        <begin position="461"/>
        <end position="732"/>
    </location>
</feature>
<feature type="region of interest" description="Disordered" evidence="1">
    <location>
        <begin position="831"/>
        <end position="872"/>
    </location>
</feature>
<dbReference type="AlphaFoldDB" id="A0AAD7NQR1"/>
<feature type="compositionally biased region" description="Acidic residues" evidence="1">
    <location>
        <begin position="286"/>
        <end position="306"/>
    </location>
</feature>
<evidence type="ECO:0000259" key="2">
    <source>
        <dbReference type="Pfam" id="PF16787"/>
    </source>
</evidence>
<dbReference type="Pfam" id="PF16787">
    <property type="entry name" value="NDC10_II"/>
    <property type="match status" value="1"/>
</dbReference>
<reference evidence="3" key="1">
    <citation type="submission" date="2023-03" db="EMBL/GenBank/DDBJ databases">
        <title>Massive genome expansion in bonnet fungi (Mycena s.s.) driven by repeated elements and novel gene families across ecological guilds.</title>
        <authorList>
            <consortium name="Lawrence Berkeley National Laboratory"/>
            <person name="Harder C.B."/>
            <person name="Miyauchi S."/>
            <person name="Viragh M."/>
            <person name="Kuo A."/>
            <person name="Thoen E."/>
            <person name="Andreopoulos B."/>
            <person name="Lu D."/>
            <person name="Skrede I."/>
            <person name="Drula E."/>
            <person name="Henrissat B."/>
            <person name="Morin E."/>
            <person name="Kohler A."/>
            <person name="Barry K."/>
            <person name="LaButti K."/>
            <person name="Morin E."/>
            <person name="Salamov A."/>
            <person name="Lipzen A."/>
            <person name="Mereny Z."/>
            <person name="Hegedus B."/>
            <person name="Baldrian P."/>
            <person name="Stursova M."/>
            <person name="Weitz H."/>
            <person name="Taylor A."/>
            <person name="Grigoriev I.V."/>
            <person name="Nagy L.G."/>
            <person name="Martin F."/>
            <person name="Kauserud H."/>
        </authorList>
    </citation>
    <scope>NUCLEOTIDE SEQUENCE</scope>
    <source>
        <strain evidence="3">CBHHK188m</strain>
    </source>
</reference>
<dbReference type="Gene3D" id="1.10.443.20">
    <property type="entry name" value="Centromere DNA-binding protein complex CBF3 subunit, domain 2"/>
    <property type="match status" value="1"/>
</dbReference>
<accession>A0AAD7NQR1</accession>
<feature type="region of interest" description="Disordered" evidence="1">
    <location>
        <begin position="282"/>
        <end position="306"/>
    </location>
</feature>
<sequence length="1095" mass="121253">MSTAASLPIDPVLLASPERSDALGSLSSNGAIGPNGDAARLPPLPHNTSPPTNASKYLPGRDETRSEYEIRLTKITRKAPLQEACKGLGVKVAASWNLETLRDKLARRWFPSTGSPPAPTRPPPATTCRAREPRPQVPGRSAAPVANAQDIVRSVIAPENGAIHLVPPTSGLQPVSSRPVVQHRGEMRGGVPLLAPTIHSRSGDPVPSSLAARLPAPTLAPPSLLPSAIPRTPTHRGDQSRDGEVVSPLVHIPPIQEGAGNDDDDSEAALLRRYDAVGANTYEMLSYEDDEDEEDEEYDEDDEDEPMDRGALLANIRVAAVKRTEANRRAGGRRTQQAMCRAWMEFVRRSIDVKKIPDSIVDEISLLLFIQFSAERPKRTRKGHDIPGTRVGASQLKKLFFGALRIRKEQDAANPALVQRRPATSVTDTQLAHIGVGFLSHTQLRLCIWGHLAWTAQHASGNRGDDFRALKLAELQPHNMLHPDKRTSIYSVLGLQSEEKAGKRGMRTVINPVYSVFIANLKPEMCPLGAFAFYFHYIYDEKKIIETMGIDWASNKSWRPIRLLHGPKSPTTPFSEQCLYNLYCKAFSHAGFKSRLKVHLPRHILGYKQEALGVDPLETSKLGWVRGQTYMDTYAPALPKTAILGAAGYQSDEPYDPLWRHVRVPEQFLRLVCPMAEEVYASIAGKENLSGAANHWLMVIELREYLFQCGAAIWQIEPQSALFRLPAFQNQDVRHWMTSGYPSTLSGLQASAGNPVDLQRIENIALVSALHQMRDNQTALLRQISAISDMLNRRTSIFTPARGFSSDTYYQNAHIAGTALNNDIPPSAFSPEYLGPPPLHAGPAPGAPSAPCTPLNGAADVPRTPFNSTPEAPCTLGTPTLIAQVELVLPPVAAFYAKGRPMGVLHPVLGMRSARWIEDVFPAIKQPQMCWDVWGPTKTMDDFDDLQEIWNLYAVGERVSSEDGSKTRTKPPLKIVEQHFQHRWRTSEHRTENNTRKKFWSRFREIPEWIDRETTRRHVQLDTVVAELQAMRARDIGEPRGINWLANELARLRKEDLRPPAESTSSLDVEGSSGKKKRAAAVDARRPGAAKKLKT</sequence>
<dbReference type="Proteomes" id="UP001215280">
    <property type="component" value="Unassembled WGS sequence"/>
</dbReference>
<name>A0AAD7NQR1_9AGAR</name>
<organism evidence="3 4">
    <name type="scientific">Mycena maculata</name>
    <dbReference type="NCBI Taxonomy" id="230809"/>
    <lineage>
        <taxon>Eukaryota</taxon>
        <taxon>Fungi</taxon>
        <taxon>Dikarya</taxon>
        <taxon>Basidiomycota</taxon>
        <taxon>Agaricomycotina</taxon>
        <taxon>Agaricomycetes</taxon>
        <taxon>Agaricomycetidae</taxon>
        <taxon>Agaricales</taxon>
        <taxon>Marasmiineae</taxon>
        <taxon>Mycenaceae</taxon>
        <taxon>Mycena</taxon>
    </lineage>
</organism>
<feature type="compositionally biased region" description="Pro residues" evidence="1">
    <location>
        <begin position="114"/>
        <end position="125"/>
    </location>
</feature>
<feature type="compositionally biased region" description="Pro residues" evidence="1">
    <location>
        <begin position="834"/>
        <end position="848"/>
    </location>
</feature>
<evidence type="ECO:0000256" key="1">
    <source>
        <dbReference type="SAM" id="MobiDB-lite"/>
    </source>
</evidence>
<evidence type="ECO:0000313" key="4">
    <source>
        <dbReference type="Proteomes" id="UP001215280"/>
    </source>
</evidence>
<feature type="compositionally biased region" description="Polar residues" evidence="1">
    <location>
        <begin position="46"/>
        <end position="55"/>
    </location>
</feature>